<reference evidence="1 2" key="1">
    <citation type="submission" date="2011-08" db="EMBL/GenBank/DDBJ databases">
        <title>The Genome Sequence of Selenomonas infelix ATCC 43532.</title>
        <authorList>
            <consortium name="The Broad Institute Genome Sequencing Platform"/>
            <person name="Earl A."/>
            <person name="Ward D."/>
            <person name="Feldgarden M."/>
            <person name="Gevers D."/>
            <person name="Izard J."/>
            <person name="Blanton J.M."/>
            <person name="Baranova O.V."/>
            <person name="Dewhirst F.E."/>
            <person name="Young S.K."/>
            <person name="Zeng Q."/>
            <person name="Gargeya S."/>
            <person name="Fitzgerald M."/>
            <person name="Haas B."/>
            <person name="Abouelleil A."/>
            <person name="Alvarado L."/>
            <person name="Arachchi H.M."/>
            <person name="Berlin A."/>
            <person name="Brown A."/>
            <person name="Chapman S.B."/>
            <person name="Chen Z."/>
            <person name="Dunbar C."/>
            <person name="Freedman E."/>
            <person name="Gearin G."/>
            <person name="Gellesch M."/>
            <person name="Goldberg J."/>
            <person name="Griggs A."/>
            <person name="Gujja S."/>
            <person name="Heiman D."/>
            <person name="Howarth C."/>
            <person name="Larson L."/>
            <person name="Lui A."/>
            <person name="MacDonald P.J.P."/>
            <person name="Montmayeur A."/>
            <person name="Murphy C."/>
            <person name="Neiman D."/>
            <person name="Pearson M."/>
            <person name="Priest M."/>
            <person name="Roberts A."/>
            <person name="Saif S."/>
            <person name="Shea T."/>
            <person name="Shenoy N."/>
            <person name="Sisk P."/>
            <person name="Stolte C."/>
            <person name="Sykes S."/>
            <person name="Wortman J."/>
            <person name="Nusbaum C."/>
            <person name="Birren B."/>
        </authorList>
    </citation>
    <scope>NUCLEOTIDE SEQUENCE [LARGE SCALE GENOMIC DNA]</scope>
    <source>
        <strain evidence="1 2">ATCC 43532</strain>
    </source>
</reference>
<organism evidence="1 2">
    <name type="scientific">Selenomonas infelix ATCC 43532</name>
    <dbReference type="NCBI Taxonomy" id="679201"/>
    <lineage>
        <taxon>Bacteria</taxon>
        <taxon>Bacillati</taxon>
        <taxon>Bacillota</taxon>
        <taxon>Negativicutes</taxon>
        <taxon>Selenomonadales</taxon>
        <taxon>Selenomonadaceae</taxon>
        <taxon>Selenomonas</taxon>
    </lineage>
</organism>
<accession>G5GM54</accession>
<keyword evidence="2" id="KW-1185">Reference proteome</keyword>
<dbReference type="RefSeq" id="WP_006691786.1">
    <property type="nucleotide sequence ID" value="NZ_JH376797.1"/>
</dbReference>
<sequence length="246" mass="27517">MAKYFEAVNPNNESIVIDDTFMCLELRGVFPLSDFRRYPGDTYHNPYYEQKHNLGGDILWGFGLNGLAGKSFCPEIMPYLGSVSVYFRNPNAGNFHKDKILRDDITTSAKLYAFSLDARSPTEHMAGLEVYNDLGEVVYSSAYGHLHVLACGCENEVTISHNGSPVVFVLGKDISYDYHVSHKKGIVGAEYAMYPQITVGDNSVSIKKITKMIAYAGSINDVKKDPKYKHYRGSWLAFGWLVGEVI</sequence>
<comment type="caution">
    <text evidence="1">The sequence shown here is derived from an EMBL/GenBank/DDBJ whole genome shotgun (WGS) entry which is preliminary data.</text>
</comment>
<name>G5GM54_9FIRM</name>
<proteinExistence type="predicted"/>
<dbReference type="EMBL" id="ACZM01000003">
    <property type="protein sequence ID" value="EHG22299.1"/>
    <property type="molecule type" value="Genomic_DNA"/>
</dbReference>
<gene>
    <name evidence="1" type="ORF">HMPREF9334_00335</name>
</gene>
<dbReference type="STRING" id="679201.HMPREF9334_00335"/>
<dbReference type="AlphaFoldDB" id="G5GM54"/>
<evidence type="ECO:0000313" key="1">
    <source>
        <dbReference type="EMBL" id="EHG22299.1"/>
    </source>
</evidence>
<dbReference type="Proteomes" id="UP000004129">
    <property type="component" value="Unassembled WGS sequence"/>
</dbReference>
<dbReference type="OrthoDB" id="9831843at2"/>
<evidence type="ECO:0000313" key="2">
    <source>
        <dbReference type="Proteomes" id="UP000004129"/>
    </source>
</evidence>
<protein>
    <submittedName>
        <fullName evidence="1">Uncharacterized protein</fullName>
    </submittedName>
</protein>
<dbReference type="HOGENOM" id="CLU_1128439_0_0_9"/>